<gene>
    <name evidence="2" type="ORF">ILUMI_19358</name>
</gene>
<dbReference type="GO" id="GO:0005549">
    <property type="term" value="F:odorant binding"/>
    <property type="evidence" value="ECO:0007669"/>
    <property type="project" value="InterPro"/>
</dbReference>
<evidence type="ECO:0000256" key="1">
    <source>
        <dbReference type="SAM" id="SignalP"/>
    </source>
</evidence>
<accession>A0A8K0G000</accession>
<protein>
    <submittedName>
        <fullName evidence="2">Uncharacterized protein</fullName>
    </submittedName>
</protein>
<dbReference type="EMBL" id="VTPC01086327">
    <property type="protein sequence ID" value="KAF2886815.1"/>
    <property type="molecule type" value="Genomic_DNA"/>
</dbReference>
<dbReference type="InterPro" id="IPR036728">
    <property type="entry name" value="PBP_GOBP_sf"/>
</dbReference>
<comment type="caution">
    <text evidence="2">The sequence shown here is derived from an EMBL/GenBank/DDBJ whole genome shotgun (WGS) entry which is preliminary data.</text>
</comment>
<dbReference type="InterPro" id="IPR006170">
    <property type="entry name" value="PBP/GOBP"/>
</dbReference>
<proteinExistence type="predicted"/>
<organism evidence="2 3">
    <name type="scientific">Ignelater luminosus</name>
    <name type="common">Cucubano</name>
    <name type="synonym">Pyrophorus luminosus</name>
    <dbReference type="NCBI Taxonomy" id="2038154"/>
    <lineage>
        <taxon>Eukaryota</taxon>
        <taxon>Metazoa</taxon>
        <taxon>Ecdysozoa</taxon>
        <taxon>Arthropoda</taxon>
        <taxon>Hexapoda</taxon>
        <taxon>Insecta</taxon>
        <taxon>Pterygota</taxon>
        <taxon>Neoptera</taxon>
        <taxon>Endopterygota</taxon>
        <taxon>Coleoptera</taxon>
        <taxon>Polyphaga</taxon>
        <taxon>Elateriformia</taxon>
        <taxon>Elateroidea</taxon>
        <taxon>Elateridae</taxon>
        <taxon>Agrypninae</taxon>
        <taxon>Pyrophorini</taxon>
        <taxon>Ignelater</taxon>
    </lineage>
</organism>
<reference evidence="2" key="1">
    <citation type="submission" date="2019-08" db="EMBL/GenBank/DDBJ databases">
        <title>The genome of the North American firefly Photinus pyralis.</title>
        <authorList>
            <consortium name="Photinus pyralis genome working group"/>
            <person name="Fallon T.R."/>
            <person name="Sander Lower S.E."/>
            <person name="Weng J.-K."/>
        </authorList>
    </citation>
    <scope>NUCLEOTIDE SEQUENCE</scope>
    <source>
        <strain evidence="2">TRF0915ILg1</strain>
        <tissue evidence="2">Whole body</tissue>
    </source>
</reference>
<keyword evidence="1" id="KW-0732">Signal</keyword>
<feature type="signal peptide" evidence="1">
    <location>
        <begin position="1"/>
        <end position="20"/>
    </location>
</feature>
<evidence type="ECO:0000313" key="3">
    <source>
        <dbReference type="Proteomes" id="UP000801492"/>
    </source>
</evidence>
<dbReference type="CDD" id="cd23992">
    <property type="entry name" value="PBP_GOBP"/>
    <property type="match status" value="1"/>
</dbReference>
<dbReference type="OrthoDB" id="6756422at2759"/>
<keyword evidence="3" id="KW-1185">Reference proteome</keyword>
<name>A0A8K0G000_IGNLU</name>
<dbReference type="Gene3D" id="1.10.238.20">
    <property type="entry name" value="Pheromone/general odorant binding protein domain"/>
    <property type="match status" value="1"/>
</dbReference>
<sequence length="152" mass="17620">MKILIISQLLFITYFQVSLGYLPDRYVDREDIECITELNLERKTIQEAFGDGFILEEGNPIINDFMVCLFKKMDFMKQDGSLNFPNIKRWAARSFFIMLDLRDVSNKYEITDEAVTQCETIKGSNIGDTTVRTFNCLMGYIREAGLQKKGQD</sequence>
<dbReference type="Proteomes" id="UP000801492">
    <property type="component" value="Unassembled WGS sequence"/>
</dbReference>
<feature type="chain" id="PRO_5035443066" evidence="1">
    <location>
        <begin position="21"/>
        <end position="152"/>
    </location>
</feature>
<evidence type="ECO:0000313" key="2">
    <source>
        <dbReference type="EMBL" id="KAF2886815.1"/>
    </source>
</evidence>
<dbReference type="Pfam" id="PF01395">
    <property type="entry name" value="PBP_GOBP"/>
    <property type="match status" value="1"/>
</dbReference>
<dbReference type="AlphaFoldDB" id="A0A8K0G000"/>
<dbReference type="SUPFAM" id="SSF47565">
    <property type="entry name" value="Insect pheromone/odorant-binding proteins"/>
    <property type="match status" value="1"/>
</dbReference>